<organism evidence="2">
    <name type="scientific">Tanacetum cinerariifolium</name>
    <name type="common">Dalmatian daisy</name>
    <name type="synonym">Chrysanthemum cinerariifolium</name>
    <dbReference type="NCBI Taxonomy" id="118510"/>
    <lineage>
        <taxon>Eukaryota</taxon>
        <taxon>Viridiplantae</taxon>
        <taxon>Streptophyta</taxon>
        <taxon>Embryophyta</taxon>
        <taxon>Tracheophyta</taxon>
        <taxon>Spermatophyta</taxon>
        <taxon>Magnoliopsida</taxon>
        <taxon>eudicotyledons</taxon>
        <taxon>Gunneridae</taxon>
        <taxon>Pentapetalae</taxon>
        <taxon>asterids</taxon>
        <taxon>campanulids</taxon>
        <taxon>Asterales</taxon>
        <taxon>Asteraceae</taxon>
        <taxon>Asteroideae</taxon>
        <taxon>Anthemideae</taxon>
        <taxon>Anthemidinae</taxon>
        <taxon>Tanacetum</taxon>
    </lineage>
</organism>
<sequence>MAKDIWQPLLITHQEESIDSGFARFNTIITCLKSLDEGFSSKKYVRKFLRDLHSKWRAKVMVIKESKDLSSLALDELINSSDDETLTSRSKNEEYVIAVRNFKKFFRKKGKLVSQPREEKKSFRQKDERKEKSDQKYFRCGDTNHLISDFPKTSRNKDQKAFIRGSWSDSENDSEDKTNDETSLMAQSSNELGRSKEIDIAYKLCQEFKLENARLKETQAKFVKFDKSDNSLREMLDNQEPSSCKVGLGFDSNKASTSGTKPIIFVGPSSKKATKGSTIKVYGSTLHGSMSRTDGEILTKHVFSPPISFRSDFVITRKKLIHNRIDESKKPPLKPSPKSGIENGVTRTKKYEELSATKKIQVDFDLKATNIILQGLLSSLYSLVNHHKVAKDQWERVQLLMQVLQDACPQPQSIPKIKYNVSIVNQQTHLAKFPQLDSGLAVLVFKQGDNPSDALNKMMSFLSIAILSRFPTTNNQLRNSFNPREQATIHDGRELEFLADPGVAEGPVTQTVITHNAANQADDLDVYDSYYDNFSTAKAVLMANLSSYGSDVLFEIRSMLYDGSVIAKETHVISMVDSKETLMLEEESRLKMILKQCDPKVLEKKVNNKPINHAELNRLSKDFGKWFIPQQEQSDEQAF</sequence>
<protein>
    <recommendedName>
        <fullName evidence="3">Zf-CCHC domain-containing protein/UBN2 domain-containing protein</fullName>
    </recommendedName>
</protein>
<dbReference type="AlphaFoldDB" id="A0A699H9Q1"/>
<gene>
    <name evidence="2" type="ORF">Tci_342600</name>
</gene>
<name>A0A699H9Q1_TANCI</name>
<comment type="caution">
    <text evidence="2">The sequence shown here is derived from an EMBL/GenBank/DDBJ whole genome shotgun (WGS) entry which is preliminary data.</text>
</comment>
<reference evidence="2" key="1">
    <citation type="journal article" date="2019" name="Sci. Rep.">
        <title>Draft genome of Tanacetum cinerariifolium, the natural source of mosquito coil.</title>
        <authorList>
            <person name="Yamashiro T."/>
            <person name="Shiraishi A."/>
            <person name="Satake H."/>
            <person name="Nakayama K."/>
        </authorList>
    </citation>
    <scope>NUCLEOTIDE SEQUENCE</scope>
</reference>
<feature type="region of interest" description="Disordered" evidence="1">
    <location>
        <begin position="162"/>
        <end position="190"/>
    </location>
</feature>
<evidence type="ECO:0000256" key="1">
    <source>
        <dbReference type="SAM" id="MobiDB-lite"/>
    </source>
</evidence>
<feature type="compositionally biased region" description="Polar residues" evidence="1">
    <location>
        <begin position="181"/>
        <end position="190"/>
    </location>
</feature>
<dbReference type="EMBL" id="BKCJ010124819">
    <property type="protein sequence ID" value="GEX70625.1"/>
    <property type="molecule type" value="Genomic_DNA"/>
</dbReference>
<feature type="region of interest" description="Disordered" evidence="1">
    <location>
        <begin position="116"/>
        <end position="135"/>
    </location>
</feature>
<proteinExistence type="predicted"/>
<evidence type="ECO:0000313" key="2">
    <source>
        <dbReference type="EMBL" id="GEX70625.1"/>
    </source>
</evidence>
<evidence type="ECO:0008006" key="3">
    <source>
        <dbReference type="Google" id="ProtNLM"/>
    </source>
</evidence>
<accession>A0A699H9Q1</accession>